<dbReference type="EMBL" id="UXUI01007695">
    <property type="protein sequence ID" value="VDD88730.1"/>
    <property type="molecule type" value="Genomic_DNA"/>
</dbReference>
<dbReference type="GO" id="GO:0001708">
    <property type="term" value="P:cell fate specification"/>
    <property type="evidence" value="ECO:0007669"/>
    <property type="project" value="TreeGrafter"/>
</dbReference>
<feature type="region of interest" description="Disordered" evidence="3">
    <location>
        <begin position="674"/>
        <end position="712"/>
    </location>
</feature>
<dbReference type="OrthoDB" id="5918429at2759"/>
<feature type="region of interest" description="Disordered" evidence="3">
    <location>
        <begin position="566"/>
        <end position="587"/>
    </location>
</feature>
<reference evidence="6" key="1">
    <citation type="submission" date="2017-02" db="UniProtKB">
        <authorList>
            <consortium name="WormBaseParasite"/>
        </authorList>
    </citation>
    <scope>IDENTIFICATION</scope>
</reference>
<dbReference type="GO" id="GO:0090090">
    <property type="term" value="P:negative regulation of canonical Wnt signaling pathway"/>
    <property type="evidence" value="ECO:0007669"/>
    <property type="project" value="TreeGrafter"/>
</dbReference>
<keyword evidence="5" id="KW-1185">Reference proteome</keyword>
<dbReference type="PANTHER" id="PTHR12607">
    <property type="entry name" value="ADENOMATOUS POLYPOSIS COLI PROTEIN FAMILY"/>
    <property type="match status" value="1"/>
</dbReference>
<evidence type="ECO:0000313" key="4">
    <source>
        <dbReference type="EMBL" id="VDD88730.1"/>
    </source>
</evidence>
<dbReference type="GO" id="GO:0008013">
    <property type="term" value="F:beta-catenin binding"/>
    <property type="evidence" value="ECO:0007669"/>
    <property type="project" value="InterPro"/>
</dbReference>
<evidence type="ECO:0000313" key="6">
    <source>
        <dbReference type="WBParaSite" id="EVEC_0000412601-mRNA-1"/>
    </source>
</evidence>
<dbReference type="GO" id="GO:0007026">
    <property type="term" value="P:negative regulation of microtubule depolymerization"/>
    <property type="evidence" value="ECO:0007669"/>
    <property type="project" value="TreeGrafter"/>
</dbReference>
<proteinExistence type="inferred from homology"/>
<evidence type="ECO:0000256" key="3">
    <source>
        <dbReference type="SAM" id="MobiDB-lite"/>
    </source>
</evidence>
<dbReference type="InterPro" id="IPR011989">
    <property type="entry name" value="ARM-like"/>
</dbReference>
<keyword evidence="2" id="KW-0879">Wnt signaling pathway</keyword>
<dbReference type="GO" id="GO:0007399">
    <property type="term" value="P:nervous system development"/>
    <property type="evidence" value="ECO:0007669"/>
    <property type="project" value="TreeGrafter"/>
</dbReference>
<dbReference type="AlphaFoldDB" id="A0A0N4V2A8"/>
<dbReference type="GO" id="GO:0016342">
    <property type="term" value="C:catenin complex"/>
    <property type="evidence" value="ECO:0007669"/>
    <property type="project" value="TreeGrafter"/>
</dbReference>
<protein>
    <submittedName>
        <fullName evidence="6">Protein EFR</fullName>
    </submittedName>
</protein>
<feature type="region of interest" description="Disordered" evidence="3">
    <location>
        <begin position="759"/>
        <end position="783"/>
    </location>
</feature>
<comment type="similarity">
    <text evidence="1">Belongs to the adenomatous polyposis coli (APC) family.</text>
</comment>
<dbReference type="Proteomes" id="UP000274131">
    <property type="component" value="Unassembled WGS sequence"/>
</dbReference>
<evidence type="ECO:0000256" key="2">
    <source>
        <dbReference type="ARBA" id="ARBA00022687"/>
    </source>
</evidence>
<feature type="compositionally biased region" description="Polar residues" evidence="3">
    <location>
        <begin position="572"/>
        <end position="581"/>
    </location>
</feature>
<feature type="compositionally biased region" description="Polar residues" evidence="3">
    <location>
        <begin position="614"/>
        <end position="642"/>
    </location>
</feature>
<organism evidence="6">
    <name type="scientific">Enterobius vermicularis</name>
    <name type="common">Human pinworm</name>
    <dbReference type="NCBI Taxonomy" id="51028"/>
    <lineage>
        <taxon>Eukaryota</taxon>
        <taxon>Metazoa</taxon>
        <taxon>Ecdysozoa</taxon>
        <taxon>Nematoda</taxon>
        <taxon>Chromadorea</taxon>
        <taxon>Rhabditida</taxon>
        <taxon>Spirurina</taxon>
        <taxon>Oxyuridomorpha</taxon>
        <taxon>Oxyuroidea</taxon>
        <taxon>Oxyuridae</taxon>
        <taxon>Enterobius</taxon>
    </lineage>
</organism>
<dbReference type="PANTHER" id="PTHR12607:SF12">
    <property type="entry name" value="APC-LIKE, ISOFORM A-RELATED"/>
    <property type="match status" value="1"/>
</dbReference>
<reference evidence="4 5" key="2">
    <citation type="submission" date="2018-10" db="EMBL/GenBank/DDBJ databases">
        <authorList>
            <consortium name="Pathogen Informatics"/>
        </authorList>
    </citation>
    <scope>NUCLEOTIDE SEQUENCE [LARGE SCALE GENOMIC DNA]</scope>
</reference>
<dbReference type="GO" id="GO:0007389">
    <property type="term" value="P:pattern specification process"/>
    <property type="evidence" value="ECO:0007669"/>
    <property type="project" value="TreeGrafter"/>
</dbReference>
<name>A0A0N4V2A8_ENTVE</name>
<dbReference type="WBParaSite" id="EVEC_0000412601-mRNA-1">
    <property type="protein sequence ID" value="EVEC_0000412601-mRNA-1"/>
    <property type="gene ID" value="EVEC_0000412601"/>
</dbReference>
<dbReference type="GO" id="GO:0016055">
    <property type="term" value="P:Wnt signaling pathway"/>
    <property type="evidence" value="ECO:0007669"/>
    <property type="project" value="UniProtKB-KW"/>
</dbReference>
<evidence type="ECO:0000313" key="5">
    <source>
        <dbReference type="Proteomes" id="UP000274131"/>
    </source>
</evidence>
<feature type="region of interest" description="Disordered" evidence="3">
    <location>
        <begin position="601"/>
        <end position="658"/>
    </location>
</feature>
<dbReference type="InterPro" id="IPR016024">
    <property type="entry name" value="ARM-type_fold"/>
</dbReference>
<dbReference type="Gene3D" id="1.25.10.10">
    <property type="entry name" value="Leucine-rich Repeat Variant"/>
    <property type="match status" value="1"/>
</dbReference>
<gene>
    <name evidence="4" type="ORF">EVEC_LOCUS3834</name>
</gene>
<evidence type="ECO:0000256" key="1">
    <source>
        <dbReference type="ARBA" id="ARBA00009051"/>
    </source>
</evidence>
<dbReference type="InterPro" id="IPR026818">
    <property type="entry name" value="Apc_fam"/>
</dbReference>
<dbReference type="GO" id="GO:0016477">
    <property type="term" value="P:cell migration"/>
    <property type="evidence" value="ECO:0007669"/>
    <property type="project" value="TreeGrafter"/>
</dbReference>
<dbReference type="STRING" id="51028.A0A0N4V2A8"/>
<feature type="region of interest" description="Disordered" evidence="3">
    <location>
        <begin position="502"/>
        <end position="524"/>
    </location>
</feature>
<dbReference type="GO" id="GO:0005881">
    <property type="term" value="C:cytoplasmic microtubule"/>
    <property type="evidence" value="ECO:0007669"/>
    <property type="project" value="TreeGrafter"/>
</dbReference>
<sequence>MFRLSDLRSRKPQESDEEDLKKFHLQLRSLVNEEHNPRRQSFRRRSLLMLLSTSNSFREQLLFLRKRQNTNEILSASNYFTILHSELSYVLKQSFEEDYRKLADFLSKLFILTSVIVDFPEILAELLVSDVDTFGVHCSQESVAVRKLIANALTNLTYGDLQRKRRLCNYPNFIECVIRIIDEMQILAQVYAALLRNLSWNADSEMNTQLCLTVPVLAQASLRAYSIKNLKCLCSTLCALWNLSFSVQNQRAICEHPQFLEMLVDLLVDDPQLTPLVESATGVLKYASLSFAAIDINKYLPTSSLHKMVLRLIDLLRSSSFTVIANCLFVLLQLMKINYHLRAQVKYILHRLRDSKHTEVNSAIKTIIDQLNETDTSCLSSGLYGGTHAGAPSAFGPTSMLSSYGGIGVPASSFFDSSRLLKIRSMQSDMSGYYPSSIDGNSSRMFSCPAPLSVPSVPYGFAPRPGTVQPPQFNSLPRHCYQNSDPPGITVPHDSAEHFNQEMSSQPFNNGNAASTSTRRSEVSDFNYSQKNAFRGSETYGIGFNGSNPDLCDLGGDDDPSFEIEESVRCTRGSSTQSLSSLLPGEKSGWNSCNNSAVNSNRLSPVSASELPDSPTQYAASKNKENLSGQTSEGVSGPTESSYEGDGADLPSDSTEKVLQTASRLDSWYLSDEKSSSNAFSGKAMDVEESSRSQQSSVNDEDDYGSFNGTADSELLNQSIEAVMPKRLEVNDEFLSDMIEQAQPKPSPVPRKMFSEIRNFSSASTSRMHSDSSSMRKLQAHAE</sequence>
<dbReference type="GO" id="GO:0030877">
    <property type="term" value="C:beta-catenin destruction complex"/>
    <property type="evidence" value="ECO:0007669"/>
    <property type="project" value="TreeGrafter"/>
</dbReference>
<dbReference type="GO" id="GO:0008017">
    <property type="term" value="F:microtubule binding"/>
    <property type="evidence" value="ECO:0007669"/>
    <property type="project" value="TreeGrafter"/>
</dbReference>
<dbReference type="GO" id="GO:0045295">
    <property type="term" value="F:gamma-catenin binding"/>
    <property type="evidence" value="ECO:0007669"/>
    <property type="project" value="TreeGrafter"/>
</dbReference>
<feature type="compositionally biased region" description="Low complexity" evidence="3">
    <location>
        <begin position="761"/>
        <end position="773"/>
    </location>
</feature>
<dbReference type="SUPFAM" id="SSF48371">
    <property type="entry name" value="ARM repeat"/>
    <property type="match status" value="1"/>
</dbReference>
<accession>A0A0N4V2A8</accession>